<comment type="caution">
    <text evidence="2">The sequence shown here is derived from an EMBL/GenBank/DDBJ whole genome shotgun (WGS) entry which is preliminary data.</text>
</comment>
<dbReference type="RefSeq" id="WP_159966430.1">
    <property type="nucleotide sequence ID" value="NZ_APKE01000035.1"/>
</dbReference>
<dbReference type="OrthoDB" id="336094at2"/>
<proteinExistence type="predicted"/>
<feature type="domain" description="SnoaL-like" evidence="1">
    <location>
        <begin position="22"/>
        <end position="120"/>
    </location>
</feature>
<keyword evidence="3" id="KW-1185">Reference proteome</keyword>
<organism evidence="2 3">
    <name type="scientific">Profundibacterium mesophilum KAUST100406-0324</name>
    <dbReference type="NCBI Taxonomy" id="1037889"/>
    <lineage>
        <taxon>Bacteria</taxon>
        <taxon>Pseudomonadati</taxon>
        <taxon>Pseudomonadota</taxon>
        <taxon>Alphaproteobacteria</taxon>
        <taxon>Rhodobacterales</taxon>
        <taxon>Roseobacteraceae</taxon>
        <taxon>Profundibacterium</taxon>
    </lineage>
</organism>
<dbReference type="EMBL" id="APKE01000035">
    <property type="protein sequence ID" value="KAF0674846.1"/>
    <property type="molecule type" value="Genomic_DNA"/>
</dbReference>
<protein>
    <submittedName>
        <fullName evidence="2">SnoaL-like domain containing protein</fullName>
    </submittedName>
</protein>
<evidence type="ECO:0000313" key="2">
    <source>
        <dbReference type="EMBL" id="KAF0674846.1"/>
    </source>
</evidence>
<accession>A0A921NTG1</accession>
<dbReference type="InterPro" id="IPR032710">
    <property type="entry name" value="NTF2-like_dom_sf"/>
</dbReference>
<dbReference type="InterPro" id="IPR046860">
    <property type="entry name" value="SnoaL_5"/>
</dbReference>
<name>A0A921NTG1_9RHOB</name>
<reference evidence="2" key="1">
    <citation type="submission" date="2013-03" db="EMBL/GenBank/DDBJ databases">
        <title>Genome Sequence of the Profundibacterium mesophilum strain KAUST100406-0324T from Red Sea, a novel genus in the family Rhodobacteraceae.</title>
        <authorList>
            <person name="Essack M."/>
            <person name="Alam I."/>
            <person name="Lafi F."/>
            <person name="Alawi W."/>
            <person name="Kamanu F."/>
            <person name="Al-Suwailem A."/>
            <person name="Lee O.O."/>
            <person name="Xu Y."/>
            <person name="Bajic V."/>
            <person name="Qian P.-Y."/>
            <person name="Archer J."/>
        </authorList>
    </citation>
    <scope>NUCLEOTIDE SEQUENCE</scope>
    <source>
        <strain evidence="2">KAUST100406-0324</strain>
    </source>
</reference>
<dbReference type="Proteomes" id="UP000698242">
    <property type="component" value="Unassembled WGS sequence"/>
</dbReference>
<dbReference type="Gene3D" id="3.10.450.50">
    <property type="match status" value="1"/>
</dbReference>
<dbReference type="AlphaFoldDB" id="A0A921NTG1"/>
<gene>
    <name evidence="2" type="ORF">PMES_02922</name>
</gene>
<dbReference type="Pfam" id="PF20409">
    <property type="entry name" value="SnoaL_5"/>
    <property type="match status" value="1"/>
</dbReference>
<sequence length="122" mass="13693">MSDRLMAVANALVSACRNNESCLDTLYAEDAVSVEAAAAEGQPRIRNGRDAIRAKHEWWSETFETHSNSVDGPYPHGDDRFAVVFQSDTSNRATGERVSHREIAVYHVQDGLICREEFFYQA</sequence>
<dbReference type="SUPFAM" id="SSF54427">
    <property type="entry name" value="NTF2-like"/>
    <property type="match status" value="1"/>
</dbReference>
<evidence type="ECO:0000313" key="3">
    <source>
        <dbReference type="Proteomes" id="UP000698242"/>
    </source>
</evidence>
<dbReference type="PROSITE" id="PS51257">
    <property type="entry name" value="PROKAR_LIPOPROTEIN"/>
    <property type="match status" value="1"/>
</dbReference>
<evidence type="ECO:0000259" key="1">
    <source>
        <dbReference type="Pfam" id="PF20409"/>
    </source>
</evidence>